<dbReference type="AlphaFoldDB" id="A0A9D3ST41"/>
<dbReference type="InterPro" id="IPR006781">
    <property type="entry name" value="ApoC-I"/>
</dbReference>
<evidence type="ECO:0000256" key="3">
    <source>
        <dbReference type="ARBA" id="ARBA00022448"/>
    </source>
</evidence>
<name>A0A9D3ST41_9TELE</name>
<evidence type="ECO:0000256" key="2">
    <source>
        <dbReference type="ARBA" id="ARBA00009204"/>
    </source>
</evidence>
<evidence type="ECO:0000313" key="8">
    <source>
        <dbReference type="Proteomes" id="UP000824219"/>
    </source>
</evidence>
<evidence type="ECO:0000256" key="1">
    <source>
        <dbReference type="ARBA" id="ARBA00004613"/>
    </source>
</evidence>
<dbReference type="Pfam" id="PF04691">
    <property type="entry name" value="ApoC-I"/>
    <property type="match status" value="1"/>
</dbReference>
<dbReference type="GO" id="GO:0010916">
    <property type="term" value="P:negative regulation of very-low-density lipoprotein particle clearance"/>
    <property type="evidence" value="ECO:0007669"/>
    <property type="project" value="TreeGrafter"/>
</dbReference>
<dbReference type="Proteomes" id="UP000824219">
    <property type="component" value="Linkage Group LG01"/>
</dbReference>
<dbReference type="GO" id="GO:0006641">
    <property type="term" value="P:triglyceride metabolic process"/>
    <property type="evidence" value="ECO:0007669"/>
    <property type="project" value="TreeGrafter"/>
</dbReference>
<dbReference type="PANTHER" id="PTHR16565">
    <property type="entry name" value="APOLIPOPROTEIN C-I"/>
    <property type="match status" value="1"/>
</dbReference>
<evidence type="ECO:0008006" key="9">
    <source>
        <dbReference type="Google" id="ProtNLM"/>
    </source>
</evidence>
<keyword evidence="8" id="KW-1185">Reference proteome</keyword>
<dbReference type="GO" id="GO:0034364">
    <property type="term" value="C:high-density lipoprotein particle"/>
    <property type="evidence" value="ECO:0007669"/>
    <property type="project" value="TreeGrafter"/>
</dbReference>
<reference evidence="7 8" key="1">
    <citation type="submission" date="2021-06" db="EMBL/GenBank/DDBJ databases">
        <title>Chromosome-level genome assembly of the red-tail catfish (Hemibagrus wyckioides).</title>
        <authorList>
            <person name="Shao F."/>
        </authorList>
    </citation>
    <scope>NUCLEOTIDE SEQUENCE [LARGE SCALE GENOMIC DNA]</scope>
    <source>
        <strain evidence="7">EC202008001</strain>
        <tissue evidence="7">Blood</tissue>
    </source>
</reference>
<dbReference type="Gene3D" id="4.10.260.30">
    <property type="entry name" value="Apolipoprotein C-I"/>
    <property type="match status" value="1"/>
</dbReference>
<protein>
    <recommendedName>
        <fullName evidence="9">Apolipoprotein C-I</fullName>
    </recommendedName>
</protein>
<dbReference type="InterPro" id="IPR043081">
    <property type="entry name" value="ApoC-1_sf"/>
</dbReference>
<dbReference type="GO" id="GO:0050995">
    <property type="term" value="P:negative regulation of lipid catabolic process"/>
    <property type="evidence" value="ECO:0007669"/>
    <property type="project" value="TreeGrafter"/>
</dbReference>
<proteinExistence type="inferred from homology"/>
<comment type="subcellular location">
    <subcellularLocation>
        <location evidence="1">Secreted</location>
    </subcellularLocation>
</comment>
<keyword evidence="6" id="KW-0445">Lipid transport</keyword>
<keyword evidence="5" id="KW-0732">Signal</keyword>
<comment type="similarity">
    <text evidence="2">Belongs to the apolipoprotein C1 family.</text>
</comment>
<evidence type="ECO:0000256" key="6">
    <source>
        <dbReference type="ARBA" id="ARBA00023055"/>
    </source>
</evidence>
<gene>
    <name evidence="7" type="ORF">KOW79_000415</name>
</gene>
<dbReference type="PANTHER" id="PTHR16565:SF2">
    <property type="entry name" value="APOLIPOPROTEIN C-I"/>
    <property type="match status" value="1"/>
</dbReference>
<comment type="caution">
    <text evidence="7">The sequence shown here is derived from an EMBL/GenBank/DDBJ whole genome shotgun (WGS) entry which is preliminary data.</text>
</comment>
<accession>A0A9D3ST41</accession>
<evidence type="ECO:0000256" key="4">
    <source>
        <dbReference type="ARBA" id="ARBA00022525"/>
    </source>
</evidence>
<keyword evidence="4" id="KW-0964">Secreted</keyword>
<dbReference type="GO" id="GO:0042157">
    <property type="term" value="P:lipoprotein metabolic process"/>
    <property type="evidence" value="ECO:0007669"/>
    <property type="project" value="InterPro"/>
</dbReference>
<dbReference type="EMBL" id="JAHKSW010000001">
    <property type="protein sequence ID" value="KAG7335722.1"/>
    <property type="molecule type" value="Genomic_DNA"/>
</dbReference>
<dbReference type="GO" id="GO:0032375">
    <property type="term" value="P:negative regulation of cholesterol transport"/>
    <property type="evidence" value="ECO:0007669"/>
    <property type="project" value="TreeGrafter"/>
</dbReference>
<dbReference type="GO" id="GO:0004859">
    <property type="term" value="F:phospholipase inhibitor activity"/>
    <property type="evidence" value="ECO:0007669"/>
    <property type="project" value="TreeGrafter"/>
</dbReference>
<dbReference type="GO" id="GO:0005504">
    <property type="term" value="F:fatty acid binding"/>
    <property type="evidence" value="ECO:0007669"/>
    <property type="project" value="TreeGrafter"/>
</dbReference>
<evidence type="ECO:0000313" key="7">
    <source>
        <dbReference type="EMBL" id="KAG7335722.1"/>
    </source>
</evidence>
<dbReference type="OrthoDB" id="8941712at2759"/>
<dbReference type="GO" id="GO:0034361">
    <property type="term" value="C:very-low-density lipoprotein particle"/>
    <property type="evidence" value="ECO:0007669"/>
    <property type="project" value="TreeGrafter"/>
</dbReference>
<dbReference type="GO" id="GO:0034447">
    <property type="term" value="P:very-low-density lipoprotein particle clearance"/>
    <property type="evidence" value="ECO:0007669"/>
    <property type="project" value="TreeGrafter"/>
</dbReference>
<sequence>MEICKRLLRSEHLEEDNTGKKENANMKLYLAVATLMLVMIAHSEATEEPTIEEHFANFQAKLQEFGTDLGEKTSKVLKDLDNSEFVTKTKNWLSVNLEKLKNKFDETFTQ</sequence>
<dbReference type="GO" id="GO:0006869">
    <property type="term" value="P:lipid transport"/>
    <property type="evidence" value="ECO:0007669"/>
    <property type="project" value="UniProtKB-KW"/>
</dbReference>
<keyword evidence="3" id="KW-0813">Transport</keyword>
<organism evidence="7 8">
    <name type="scientific">Hemibagrus wyckioides</name>
    <dbReference type="NCBI Taxonomy" id="337641"/>
    <lineage>
        <taxon>Eukaryota</taxon>
        <taxon>Metazoa</taxon>
        <taxon>Chordata</taxon>
        <taxon>Craniata</taxon>
        <taxon>Vertebrata</taxon>
        <taxon>Euteleostomi</taxon>
        <taxon>Actinopterygii</taxon>
        <taxon>Neopterygii</taxon>
        <taxon>Teleostei</taxon>
        <taxon>Ostariophysi</taxon>
        <taxon>Siluriformes</taxon>
        <taxon>Bagridae</taxon>
        <taxon>Hemibagrus</taxon>
    </lineage>
</organism>
<evidence type="ECO:0000256" key="5">
    <source>
        <dbReference type="ARBA" id="ARBA00022729"/>
    </source>
</evidence>